<reference evidence="4" key="1">
    <citation type="journal article" date="2019" name="Int. J. Syst. Evol. Microbiol.">
        <title>The Global Catalogue of Microorganisms (GCM) 10K type strain sequencing project: providing services to taxonomists for standard genome sequencing and annotation.</title>
        <authorList>
            <consortium name="The Broad Institute Genomics Platform"/>
            <consortium name="The Broad Institute Genome Sequencing Center for Infectious Disease"/>
            <person name="Wu L."/>
            <person name="Ma J."/>
        </authorList>
    </citation>
    <scope>NUCLEOTIDE SEQUENCE [LARGE SCALE GENOMIC DNA]</scope>
    <source>
        <strain evidence="4">CCUG 50213</strain>
    </source>
</reference>
<sequence>MTAPRPAYFRQLSPTRFEATEFTSGAWNTSEQHIAPAIGLLAHLIEADHRSRGGQLRLASLSCDILGVLAIGEFDVEVSVVRPGRTIELVEAVLTSGGRTGVRARAWMLQTADTEGVAGSGFAAMPALASTPPFPFGETWEGQCVKTLEVRREQLGAGRGRSWVRTDTELLAGATVSEHARFVGMLDFANGLVPRANPAEIAFPNVDLNVSFFRAPAGDWLGLDTTVSFGPDAVGLTESVVHDEHGPVGTLSQTLTIRA</sequence>
<feature type="domain" description="Acyl-CoA thioesterase-like C-terminal" evidence="2">
    <location>
        <begin position="134"/>
        <end position="256"/>
    </location>
</feature>
<keyword evidence="4" id="KW-1185">Reference proteome</keyword>
<dbReference type="Proteomes" id="UP001597181">
    <property type="component" value="Unassembled WGS sequence"/>
</dbReference>
<evidence type="ECO:0000313" key="3">
    <source>
        <dbReference type="EMBL" id="MFD1201781.1"/>
    </source>
</evidence>
<dbReference type="Pfam" id="PF13622">
    <property type="entry name" value="4HBT_3"/>
    <property type="match status" value="1"/>
</dbReference>
<dbReference type="SUPFAM" id="SSF54637">
    <property type="entry name" value="Thioesterase/thiol ester dehydrase-isomerase"/>
    <property type="match status" value="1"/>
</dbReference>
<dbReference type="InterPro" id="IPR042171">
    <property type="entry name" value="Acyl-CoA_hotdog"/>
</dbReference>
<organism evidence="3 4">
    <name type="scientific">Leucobacter albus</name>
    <dbReference type="NCBI Taxonomy" id="272210"/>
    <lineage>
        <taxon>Bacteria</taxon>
        <taxon>Bacillati</taxon>
        <taxon>Actinomycetota</taxon>
        <taxon>Actinomycetes</taxon>
        <taxon>Micrococcales</taxon>
        <taxon>Microbacteriaceae</taxon>
        <taxon>Leucobacter</taxon>
    </lineage>
</organism>
<dbReference type="Gene3D" id="2.40.160.210">
    <property type="entry name" value="Acyl-CoA thioesterase, double hotdog domain"/>
    <property type="match status" value="1"/>
</dbReference>
<name>A0ABW3TM82_9MICO</name>
<dbReference type="InterPro" id="IPR049450">
    <property type="entry name" value="ACOT8-like_C"/>
</dbReference>
<evidence type="ECO:0000259" key="1">
    <source>
        <dbReference type="Pfam" id="PF13622"/>
    </source>
</evidence>
<comment type="caution">
    <text evidence="3">The sequence shown here is derived from an EMBL/GenBank/DDBJ whole genome shotgun (WGS) entry which is preliminary data.</text>
</comment>
<dbReference type="InterPro" id="IPR049449">
    <property type="entry name" value="TesB_ACOT8-like_N"/>
</dbReference>
<dbReference type="InterPro" id="IPR029069">
    <property type="entry name" value="HotDog_dom_sf"/>
</dbReference>
<accession>A0ABW3TM82</accession>
<dbReference type="RefSeq" id="WP_343957568.1">
    <property type="nucleotide sequence ID" value="NZ_BAAAKZ010000002.1"/>
</dbReference>
<gene>
    <name evidence="3" type="ORF">ACFQ3U_07740</name>
</gene>
<dbReference type="Pfam" id="PF20789">
    <property type="entry name" value="4HBT_3C"/>
    <property type="match status" value="1"/>
</dbReference>
<proteinExistence type="predicted"/>
<evidence type="ECO:0000259" key="2">
    <source>
        <dbReference type="Pfam" id="PF20789"/>
    </source>
</evidence>
<protein>
    <submittedName>
        <fullName evidence="3">Thioesterase family protein</fullName>
    </submittedName>
</protein>
<dbReference type="EMBL" id="JBHTLY010000002">
    <property type="protein sequence ID" value="MFD1201781.1"/>
    <property type="molecule type" value="Genomic_DNA"/>
</dbReference>
<feature type="domain" description="Acyl-CoA thioesterase-like N-terminal HotDog" evidence="1">
    <location>
        <begin position="24"/>
        <end position="108"/>
    </location>
</feature>
<evidence type="ECO:0000313" key="4">
    <source>
        <dbReference type="Proteomes" id="UP001597181"/>
    </source>
</evidence>